<dbReference type="RefSeq" id="WP_071160149.1">
    <property type="nucleotide sequence ID" value="NZ_MBRJ01000073.1"/>
</dbReference>
<dbReference type="Proteomes" id="UP000180194">
    <property type="component" value="Unassembled WGS sequence"/>
</dbReference>
<organism evidence="1 2">
    <name type="scientific">Cytobacillus oceanisediminis</name>
    <dbReference type="NCBI Taxonomy" id="665099"/>
    <lineage>
        <taxon>Bacteria</taxon>
        <taxon>Bacillati</taxon>
        <taxon>Bacillota</taxon>
        <taxon>Bacilli</taxon>
        <taxon>Bacillales</taxon>
        <taxon>Bacillaceae</taxon>
        <taxon>Cytobacillus</taxon>
    </lineage>
</organism>
<evidence type="ECO:0000313" key="1">
    <source>
        <dbReference type="EMBL" id="OHX39628.1"/>
    </source>
</evidence>
<comment type="caution">
    <text evidence="1">The sequence shown here is derived from an EMBL/GenBank/DDBJ whole genome shotgun (WGS) entry which is preliminary data.</text>
</comment>
<protein>
    <recommendedName>
        <fullName evidence="3">Nucleotidyltransferase-like protein</fullName>
    </recommendedName>
</protein>
<sequence length="300" mass="35595">YRAKTVNFILAFTHLYQTKQVIDVFNKENIDYVIIKGISLGLDLYENIGMRWFNDVDILLKHDDIKKALSLLKSIGYVQGEYNFIKSSIELANRKDIISSPLLSHEVFPLVKHLPNSNINFHEVDLQFSLDLLTNNRTDELVNDFLIRKITLKEHEEIKTLSPEDHLLFLCIHFYKEAIYLEEVMNHKDFVLYKILDIYRLLLKYEKTLNWNRILLVAEEHNLNRVLLFALTYTLDMYGKSRKSLIPNNVKSALSLEDKDNRELLNLVFDKNGKDKYCWYVPNNQKFFSIKRFEILENIR</sequence>
<dbReference type="InterPro" id="IPR039498">
    <property type="entry name" value="NTP_transf_5"/>
</dbReference>
<evidence type="ECO:0008006" key="3">
    <source>
        <dbReference type="Google" id="ProtNLM"/>
    </source>
</evidence>
<dbReference type="EMBL" id="MBRJ01000073">
    <property type="protein sequence ID" value="OHX39628.1"/>
    <property type="molecule type" value="Genomic_DNA"/>
</dbReference>
<gene>
    <name evidence="1" type="ORF">BBV17_29485</name>
</gene>
<dbReference type="Gene3D" id="3.30.460.40">
    <property type="match status" value="1"/>
</dbReference>
<keyword evidence="2" id="KW-1185">Reference proteome</keyword>
<accession>A0ABX3CJF8</accession>
<feature type="non-terminal residue" evidence="1">
    <location>
        <position position="1"/>
    </location>
</feature>
<reference evidence="1 2" key="1">
    <citation type="submission" date="2016-07" db="EMBL/GenBank/DDBJ databases">
        <title>Bacillus oceanisediminis whole genome.</title>
        <authorList>
            <person name="Pal Y."/>
            <person name="Verma A."/>
            <person name="Mual P."/>
            <person name="Srinivasan K."/>
        </authorList>
    </citation>
    <scope>NUCLEOTIDE SEQUENCE [LARGE SCALE GENOMIC DNA]</scope>
    <source>
        <strain evidence="1 2">Bhandara28</strain>
    </source>
</reference>
<name>A0ABX3CJF8_9BACI</name>
<proteinExistence type="predicted"/>
<evidence type="ECO:0000313" key="2">
    <source>
        <dbReference type="Proteomes" id="UP000180194"/>
    </source>
</evidence>
<dbReference type="Pfam" id="PF14907">
    <property type="entry name" value="NTP_transf_5"/>
    <property type="match status" value="1"/>
</dbReference>